<dbReference type="EMBL" id="JACGCM010002358">
    <property type="protein sequence ID" value="KAF6140666.1"/>
    <property type="molecule type" value="Genomic_DNA"/>
</dbReference>
<dbReference type="InterPro" id="IPR002156">
    <property type="entry name" value="RNaseH_domain"/>
</dbReference>
<evidence type="ECO:0000313" key="3">
    <source>
        <dbReference type="Proteomes" id="UP000541444"/>
    </source>
</evidence>
<dbReference type="GO" id="GO:0003676">
    <property type="term" value="F:nucleic acid binding"/>
    <property type="evidence" value="ECO:0007669"/>
    <property type="project" value="InterPro"/>
</dbReference>
<name>A0A7J7LDC4_9MAGN</name>
<evidence type="ECO:0000259" key="1">
    <source>
        <dbReference type="Pfam" id="PF13456"/>
    </source>
</evidence>
<dbReference type="Pfam" id="PF13456">
    <property type="entry name" value="RVT_3"/>
    <property type="match status" value="1"/>
</dbReference>
<sequence>MALQLVIGAGGGGGIFRDEKGDLVLMCAHGFGDYTNTAAEILALLQGLHMCCEGQSDIIVEVKWIESGHTYRDGNCVAYELLQLGNSQERGRPKGSMKRTKLFLASHTKQDGTFPEQIKDIMARINRLIENEPEIMEKDLDHDPIALVYEEDGNGKVRGFSGHINKFLGYSTFEEGH</sequence>
<dbReference type="PANTHER" id="PTHR47723">
    <property type="entry name" value="OS05G0353850 PROTEIN"/>
    <property type="match status" value="1"/>
</dbReference>
<keyword evidence="3" id="KW-1185">Reference proteome</keyword>
<comment type="caution">
    <text evidence="2">The sequence shown here is derived from an EMBL/GenBank/DDBJ whole genome shotgun (WGS) entry which is preliminary data.</text>
</comment>
<evidence type="ECO:0000313" key="2">
    <source>
        <dbReference type="EMBL" id="KAF6140666.1"/>
    </source>
</evidence>
<dbReference type="Proteomes" id="UP000541444">
    <property type="component" value="Unassembled WGS sequence"/>
</dbReference>
<dbReference type="AlphaFoldDB" id="A0A7J7LDC4"/>
<gene>
    <name evidence="2" type="ORF">GIB67_013959</name>
</gene>
<feature type="domain" description="RNase H type-1" evidence="1">
    <location>
        <begin position="8"/>
        <end position="59"/>
    </location>
</feature>
<dbReference type="InterPro" id="IPR053151">
    <property type="entry name" value="RNase_H-like"/>
</dbReference>
<accession>A0A7J7LDC4</accession>
<proteinExistence type="predicted"/>
<dbReference type="GO" id="GO:0004523">
    <property type="term" value="F:RNA-DNA hybrid ribonuclease activity"/>
    <property type="evidence" value="ECO:0007669"/>
    <property type="project" value="InterPro"/>
</dbReference>
<reference evidence="2 3" key="1">
    <citation type="journal article" date="2020" name="IScience">
        <title>Genome Sequencing of the Endangered Kingdonia uniflora (Circaeasteraceae, Ranunculales) Reveals Potential Mechanisms of Evolutionary Specialization.</title>
        <authorList>
            <person name="Sun Y."/>
            <person name="Deng T."/>
            <person name="Zhang A."/>
            <person name="Moore M.J."/>
            <person name="Landis J.B."/>
            <person name="Lin N."/>
            <person name="Zhang H."/>
            <person name="Zhang X."/>
            <person name="Huang J."/>
            <person name="Zhang X."/>
            <person name="Sun H."/>
            <person name="Wang H."/>
        </authorList>
    </citation>
    <scope>NUCLEOTIDE SEQUENCE [LARGE SCALE GENOMIC DNA]</scope>
    <source>
        <strain evidence="2">TB1705</strain>
        <tissue evidence="2">Leaf</tissue>
    </source>
</reference>
<dbReference type="OrthoDB" id="1934925at2759"/>
<dbReference type="PANTHER" id="PTHR47723:SF19">
    <property type="entry name" value="POLYNUCLEOTIDYL TRANSFERASE, RIBONUCLEASE H-LIKE SUPERFAMILY PROTEIN"/>
    <property type="match status" value="1"/>
</dbReference>
<organism evidence="2 3">
    <name type="scientific">Kingdonia uniflora</name>
    <dbReference type="NCBI Taxonomy" id="39325"/>
    <lineage>
        <taxon>Eukaryota</taxon>
        <taxon>Viridiplantae</taxon>
        <taxon>Streptophyta</taxon>
        <taxon>Embryophyta</taxon>
        <taxon>Tracheophyta</taxon>
        <taxon>Spermatophyta</taxon>
        <taxon>Magnoliopsida</taxon>
        <taxon>Ranunculales</taxon>
        <taxon>Circaeasteraceae</taxon>
        <taxon>Kingdonia</taxon>
    </lineage>
</organism>
<protein>
    <recommendedName>
        <fullName evidence="1">RNase H type-1 domain-containing protein</fullName>
    </recommendedName>
</protein>